<name>A0A8H4WVY0_9HYPO</name>
<dbReference type="PANTHER" id="PTHR43976:SF16">
    <property type="entry name" value="SHORT-CHAIN DEHYDROGENASE_REDUCTASE FAMILY PROTEIN"/>
    <property type="match status" value="1"/>
</dbReference>
<dbReference type="InterPro" id="IPR036291">
    <property type="entry name" value="NAD(P)-bd_dom_sf"/>
</dbReference>
<comment type="similarity">
    <text evidence="1">Belongs to the short-chain dehydrogenases/reductases (SDR) family.</text>
</comment>
<dbReference type="GO" id="GO:0016491">
    <property type="term" value="F:oxidoreductase activity"/>
    <property type="evidence" value="ECO:0007669"/>
    <property type="project" value="UniProtKB-KW"/>
</dbReference>
<keyword evidence="2" id="KW-0560">Oxidoreductase</keyword>
<dbReference type="Pfam" id="PF00106">
    <property type="entry name" value="adh_short"/>
    <property type="match status" value="1"/>
</dbReference>
<reference evidence="3" key="1">
    <citation type="journal article" date="2020" name="BMC Genomics">
        <title>Correction to: Identification and distribution of gene clusters required for synthesis of sphingolipid metabolism inhibitors in diverse species of the filamentous fungus Fusarium.</title>
        <authorList>
            <person name="Kim H.S."/>
            <person name="Lohmar J.M."/>
            <person name="Busman M."/>
            <person name="Brown D.W."/>
            <person name="Naumann T.A."/>
            <person name="Divon H.H."/>
            <person name="Lysoe E."/>
            <person name="Uhlig S."/>
            <person name="Proctor R.H."/>
        </authorList>
    </citation>
    <scope>NUCLEOTIDE SEQUENCE</scope>
    <source>
        <strain evidence="3">NRRL 45417</strain>
    </source>
</reference>
<sequence>MSSIRSANKVWLITGASSGLGLEMALSALSAGHRVIGTGRNISKAASDHPQFSKLGGHWLQLDVAHPNAQDTLERVVADEEKLANHAPIHWVIINNAGSTLLGAVEDMSEEQISGYIQTNLFGTIRVWKAMLPALRRQRQGTLITISSIWGFVPKCEHMMYSAVKAAAESLSESYASLLAPFGVRTMIVEPGGFRTNFPGNGTKADGGITEDYGGRISEWIKVIDDAAKDPSMVNGDPKLFGQRILEAVEGSAAFQEIWAQHNIEKPLRIQLGSDCYAIFGEKLKEILFDYERMAAIAKSTDATN</sequence>
<organism evidence="3 4">
    <name type="scientific">Fusarium gaditjirri</name>
    <dbReference type="NCBI Taxonomy" id="282569"/>
    <lineage>
        <taxon>Eukaryota</taxon>
        <taxon>Fungi</taxon>
        <taxon>Dikarya</taxon>
        <taxon>Ascomycota</taxon>
        <taxon>Pezizomycotina</taxon>
        <taxon>Sordariomycetes</taxon>
        <taxon>Hypocreomycetidae</taxon>
        <taxon>Hypocreales</taxon>
        <taxon>Nectriaceae</taxon>
        <taxon>Fusarium</taxon>
        <taxon>Fusarium nisikadoi species complex</taxon>
    </lineage>
</organism>
<evidence type="ECO:0000313" key="3">
    <source>
        <dbReference type="EMBL" id="KAF4951995.1"/>
    </source>
</evidence>
<protein>
    <submittedName>
        <fullName evidence="3">Uncharacterized protein</fullName>
    </submittedName>
</protein>
<comment type="caution">
    <text evidence="3">The sequence shown here is derived from an EMBL/GenBank/DDBJ whole genome shotgun (WGS) entry which is preliminary data.</text>
</comment>
<accession>A0A8H4WVY0</accession>
<dbReference type="AlphaFoldDB" id="A0A8H4WVY0"/>
<proteinExistence type="inferred from homology"/>
<dbReference type="CDD" id="cd05374">
    <property type="entry name" value="17beta-HSD-like_SDR_c"/>
    <property type="match status" value="1"/>
</dbReference>
<dbReference type="InterPro" id="IPR002347">
    <property type="entry name" value="SDR_fam"/>
</dbReference>
<dbReference type="Gene3D" id="3.40.50.720">
    <property type="entry name" value="NAD(P)-binding Rossmann-like Domain"/>
    <property type="match status" value="1"/>
</dbReference>
<dbReference type="InterPro" id="IPR051911">
    <property type="entry name" value="SDR_oxidoreductase"/>
</dbReference>
<dbReference type="OrthoDB" id="1274115at2759"/>
<evidence type="ECO:0000256" key="1">
    <source>
        <dbReference type="ARBA" id="ARBA00006484"/>
    </source>
</evidence>
<keyword evidence="4" id="KW-1185">Reference proteome</keyword>
<dbReference type="SUPFAM" id="SSF51735">
    <property type="entry name" value="NAD(P)-binding Rossmann-fold domains"/>
    <property type="match status" value="1"/>
</dbReference>
<evidence type="ECO:0000256" key="2">
    <source>
        <dbReference type="ARBA" id="ARBA00023002"/>
    </source>
</evidence>
<dbReference type="Proteomes" id="UP000604273">
    <property type="component" value="Unassembled WGS sequence"/>
</dbReference>
<dbReference type="PRINTS" id="PR00081">
    <property type="entry name" value="GDHRDH"/>
</dbReference>
<gene>
    <name evidence="3" type="ORF">FGADI_7111</name>
</gene>
<dbReference type="PANTHER" id="PTHR43976">
    <property type="entry name" value="SHORT CHAIN DEHYDROGENASE"/>
    <property type="match status" value="1"/>
</dbReference>
<dbReference type="EMBL" id="JABFAI010000163">
    <property type="protein sequence ID" value="KAF4951995.1"/>
    <property type="molecule type" value="Genomic_DNA"/>
</dbReference>
<reference evidence="3" key="2">
    <citation type="submission" date="2020-05" db="EMBL/GenBank/DDBJ databases">
        <authorList>
            <person name="Kim H.-S."/>
            <person name="Proctor R.H."/>
            <person name="Brown D.W."/>
        </authorList>
    </citation>
    <scope>NUCLEOTIDE SEQUENCE</scope>
    <source>
        <strain evidence="3">NRRL 45417</strain>
    </source>
</reference>
<evidence type="ECO:0000313" key="4">
    <source>
        <dbReference type="Proteomes" id="UP000604273"/>
    </source>
</evidence>